<evidence type="ECO:0000313" key="3">
    <source>
        <dbReference type="Proteomes" id="UP000008703"/>
    </source>
</evidence>
<dbReference type="InterPro" id="IPR046250">
    <property type="entry name" value="DUF6283"/>
</dbReference>
<dbReference type="RefSeq" id="WP_014043819.1">
    <property type="nucleotide sequence ID" value="NC_015952.1"/>
</dbReference>
<proteinExistence type="predicted"/>
<dbReference type="AlphaFoldDB" id="G2PHT3"/>
<name>G2PHT3_STRV4</name>
<keyword evidence="2" id="KW-0614">Plasmid</keyword>
<dbReference type="HOGENOM" id="CLU_1903740_0_0_11"/>
<accession>G2PHT3</accession>
<dbReference type="eggNOG" id="ENOG5033J8H">
    <property type="taxonomic scope" value="Bacteria"/>
</dbReference>
<dbReference type="Proteomes" id="UP000008703">
    <property type="component" value="Plasmid pSTRVI02"/>
</dbReference>
<protein>
    <submittedName>
        <fullName evidence="2">Uncharacterized protein</fullName>
    </submittedName>
</protein>
<feature type="region of interest" description="Disordered" evidence="1">
    <location>
        <begin position="94"/>
        <end position="139"/>
    </location>
</feature>
<sequence length="139" mass="15075">MAPVRYRLNGPCGDCPWRTDVEPGQFEAYRFDSLKTTSTQPEVTSAADVLGQPMFACHQTQEGREQACAGWLVVAAAQGNLRIRLALATGDLPPEAVEPGPGWPPLFESYDAMADRQGRPDDGHGEIKPPRQGRRGGQA</sequence>
<reference evidence="2" key="1">
    <citation type="submission" date="2011-08" db="EMBL/GenBank/DDBJ databases">
        <title>Complete sequence of plasmid 2 of Streptomyces violaceusniger Tu 4113.</title>
        <authorList>
            <consortium name="US DOE Joint Genome Institute"/>
            <person name="Lucas S."/>
            <person name="Han J."/>
            <person name="Lapidus A."/>
            <person name="Cheng J.-F."/>
            <person name="Goodwin L."/>
            <person name="Pitluck S."/>
            <person name="Peters L."/>
            <person name="Ivanova N."/>
            <person name="Daligault H."/>
            <person name="Detter J.C."/>
            <person name="Han C."/>
            <person name="Tapia R."/>
            <person name="Land M."/>
            <person name="Hauser L."/>
            <person name="Kyrpides N."/>
            <person name="Ivanova N."/>
            <person name="Pagani I."/>
            <person name="Hagen A."/>
            <person name="Katz L."/>
            <person name="Fiedler H.-P."/>
            <person name="Keasling J."/>
            <person name="Fortman J."/>
            <person name="Woyke T."/>
        </authorList>
    </citation>
    <scope>NUCLEOTIDE SEQUENCE [LARGE SCALE GENOMIC DNA]</scope>
    <source>
        <strain evidence="2">Tu 4113</strain>
        <plasmid evidence="2">pSTRVI02</plasmid>
    </source>
</reference>
<dbReference type="EMBL" id="CP002996">
    <property type="protein sequence ID" value="AEM88884.1"/>
    <property type="molecule type" value="Genomic_DNA"/>
</dbReference>
<evidence type="ECO:0000256" key="1">
    <source>
        <dbReference type="SAM" id="MobiDB-lite"/>
    </source>
</evidence>
<gene>
    <name evidence="2" type="ORF">Strvi_0108</name>
</gene>
<dbReference type="Pfam" id="PF19800">
    <property type="entry name" value="DUF6283"/>
    <property type="match status" value="1"/>
</dbReference>
<keyword evidence="3" id="KW-1185">Reference proteome</keyword>
<geneLocation type="plasmid" evidence="2 3">
    <name>pSTRVI02</name>
</geneLocation>
<evidence type="ECO:0000313" key="2">
    <source>
        <dbReference type="EMBL" id="AEM88884.1"/>
    </source>
</evidence>
<dbReference type="KEGG" id="svl:Strvi_0108"/>
<feature type="compositionally biased region" description="Basic and acidic residues" evidence="1">
    <location>
        <begin position="113"/>
        <end position="129"/>
    </location>
</feature>
<organism evidence="2 3">
    <name type="scientific">Streptomyces violaceusniger (strain Tu 4113)</name>
    <dbReference type="NCBI Taxonomy" id="653045"/>
    <lineage>
        <taxon>Bacteria</taxon>
        <taxon>Bacillati</taxon>
        <taxon>Actinomycetota</taxon>
        <taxon>Actinomycetes</taxon>
        <taxon>Kitasatosporales</taxon>
        <taxon>Streptomycetaceae</taxon>
        <taxon>Streptomyces</taxon>
        <taxon>Streptomyces violaceusniger group</taxon>
    </lineage>
</organism>